<evidence type="ECO:0008006" key="4">
    <source>
        <dbReference type="Google" id="ProtNLM"/>
    </source>
</evidence>
<dbReference type="RefSeq" id="XP_013357343.1">
    <property type="nucleotide sequence ID" value="XM_013501889.1"/>
</dbReference>
<sequence>MLQVPRNRDREAVARKEPEMNQAAMEQAMAEFFRQFAAQMAMGLGHATQRAIGYEDGKNMRNFLDLVEIDFVERGLDARHWGEELRRYLRGDALGYWLYLRRTSAPLTDWEYLRQQFCARFCNVTTERMKVMMAENVWRYDHTAYSSRFAAIVAQGVSMAPDLLVGYYLANLPDEIYREVTRGGTRKFADWQDAAAALAATAAPWKDSCEERLRFQRDLEDAKRRWAQGPNPIPVSPDWSKKLPGREEKENAEGPDLGENQQPLAIQSHAGTTLLIEEGHASKRDHRSELHSGAGMRETIGHAV</sequence>
<feature type="compositionally biased region" description="Basic and acidic residues" evidence="1">
    <location>
        <begin position="239"/>
        <end position="252"/>
    </location>
</feature>
<proteinExistence type="predicted"/>
<dbReference type="AlphaFoldDB" id="U6K9S0"/>
<reference evidence="2" key="2">
    <citation type="submission" date="2013-10" db="EMBL/GenBank/DDBJ databases">
        <authorList>
            <person name="Aslett M."/>
        </authorList>
    </citation>
    <scope>NUCLEOTIDE SEQUENCE [LARGE SCALE GENOMIC DNA]</scope>
    <source>
        <strain evidence="2">Houghton</strain>
    </source>
</reference>
<dbReference type="VEuPathDB" id="ToxoDB:EMH_0092710"/>
<dbReference type="GeneID" id="25383447"/>
<feature type="region of interest" description="Disordered" evidence="1">
    <location>
        <begin position="280"/>
        <end position="304"/>
    </location>
</feature>
<keyword evidence="3" id="KW-1185">Reference proteome</keyword>
<organism evidence="2 3">
    <name type="scientific">Eimeria mitis</name>
    <dbReference type="NCBI Taxonomy" id="44415"/>
    <lineage>
        <taxon>Eukaryota</taxon>
        <taxon>Sar</taxon>
        <taxon>Alveolata</taxon>
        <taxon>Apicomplexa</taxon>
        <taxon>Conoidasida</taxon>
        <taxon>Coccidia</taxon>
        <taxon>Eucoccidiorida</taxon>
        <taxon>Eimeriorina</taxon>
        <taxon>Eimeriidae</taxon>
        <taxon>Eimeria</taxon>
    </lineage>
</organism>
<evidence type="ECO:0000313" key="3">
    <source>
        <dbReference type="Proteomes" id="UP000030744"/>
    </source>
</evidence>
<protein>
    <recommendedName>
        <fullName evidence="4">Retrotransposon gag domain-containing protein</fullName>
    </recommendedName>
</protein>
<dbReference type="OrthoDB" id="345629at2759"/>
<feature type="region of interest" description="Disordered" evidence="1">
    <location>
        <begin position="1"/>
        <end position="20"/>
    </location>
</feature>
<name>U6K9S0_9EIME</name>
<dbReference type="EMBL" id="HG687162">
    <property type="protein sequence ID" value="CDJ34780.1"/>
    <property type="molecule type" value="Genomic_DNA"/>
</dbReference>
<accession>U6K9S0</accession>
<evidence type="ECO:0000256" key="1">
    <source>
        <dbReference type="SAM" id="MobiDB-lite"/>
    </source>
</evidence>
<feature type="compositionally biased region" description="Basic and acidic residues" evidence="1">
    <location>
        <begin position="1"/>
        <end position="19"/>
    </location>
</feature>
<feature type="compositionally biased region" description="Basic and acidic residues" evidence="1">
    <location>
        <begin position="280"/>
        <end position="290"/>
    </location>
</feature>
<reference evidence="2" key="1">
    <citation type="submission" date="2013-10" db="EMBL/GenBank/DDBJ databases">
        <title>Genomic analysis of the causative agents of coccidiosis in chickens.</title>
        <authorList>
            <person name="Reid A.J."/>
            <person name="Blake D."/>
            <person name="Billington K."/>
            <person name="Browne H."/>
            <person name="Dunn M."/>
            <person name="Hung S."/>
            <person name="Kawahara F."/>
            <person name="Miranda-Saavedra D."/>
            <person name="Mourier T."/>
            <person name="Nagra H."/>
            <person name="Otto T.D."/>
            <person name="Rawlings N."/>
            <person name="Sanchez A."/>
            <person name="Sanders M."/>
            <person name="Subramaniam C."/>
            <person name="Tay Y."/>
            <person name="Dear P."/>
            <person name="Doerig C."/>
            <person name="Gruber A."/>
            <person name="Parkinson J."/>
            <person name="Shirley M."/>
            <person name="Wan K.L."/>
            <person name="Berriman M."/>
            <person name="Tomley F."/>
            <person name="Pain A."/>
        </authorList>
    </citation>
    <scope>NUCLEOTIDE SEQUENCE [LARGE SCALE GENOMIC DNA]</scope>
    <source>
        <strain evidence="2">Houghton</strain>
    </source>
</reference>
<dbReference type="Proteomes" id="UP000030744">
    <property type="component" value="Unassembled WGS sequence"/>
</dbReference>
<evidence type="ECO:0000313" key="2">
    <source>
        <dbReference type="EMBL" id="CDJ34780.1"/>
    </source>
</evidence>
<feature type="region of interest" description="Disordered" evidence="1">
    <location>
        <begin position="224"/>
        <end position="262"/>
    </location>
</feature>
<gene>
    <name evidence="2" type="ORF">EMH_0092710</name>
</gene>